<dbReference type="InterPro" id="IPR001841">
    <property type="entry name" value="Znf_RING"/>
</dbReference>
<keyword evidence="2 4" id="KW-0863">Zinc-finger</keyword>
<evidence type="ECO:0000256" key="1">
    <source>
        <dbReference type="ARBA" id="ARBA00022723"/>
    </source>
</evidence>
<keyword evidence="8" id="KW-1185">Reference proteome</keyword>
<dbReference type="PROSITE" id="PS00518">
    <property type="entry name" value="ZF_RING_1"/>
    <property type="match status" value="1"/>
</dbReference>
<evidence type="ECO:0000256" key="5">
    <source>
        <dbReference type="SAM" id="MobiDB-lite"/>
    </source>
</evidence>
<feature type="compositionally biased region" description="Basic and acidic residues" evidence="5">
    <location>
        <begin position="148"/>
        <end position="160"/>
    </location>
</feature>
<dbReference type="AlphaFoldDB" id="A0A0C2ZZ40"/>
<protein>
    <recommendedName>
        <fullName evidence="6">RING-type domain-containing protein</fullName>
    </recommendedName>
</protein>
<keyword evidence="1" id="KW-0479">Metal-binding</keyword>
<accession>A0A0C2ZZ40</accession>
<dbReference type="OrthoDB" id="1431934at2759"/>
<organism evidence="7 8">
    <name type="scientific">Scleroderma citrinum Foug A</name>
    <dbReference type="NCBI Taxonomy" id="1036808"/>
    <lineage>
        <taxon>Eukaryota</taxon>
        <taxon>Fungi</taxon>
        <taxon>Dikarya</taxon>
        <taxon>Basidiomycota</taxon>
        <taxon>Agaricomycotina</taxon>
        <taxon>Agaricomycetes</taxon>
        <taxon>Agaricomycetidae</taxon>
        <taxon>Boletales</taxon>
        <taxon>Sclerodermatineae</taxon>
        <taxon>Sclerodermataceae</taxon>
        <taxon>Scleroderma</taxon>
    </lineage>
</organism>
<feature type="region of interest" description="Disordered" evidence="5">
    <location>
        <begin position="135"/>
        <end position="181"/>
    </location>
</feature>
<dbReference type="EMBL" id="KN822097">
    <property type="protein sequence ID" value="KIM57707.1"/>
    <property type="molecule type" value="Genomic_DNA"/>
</dbReference>
<dbReference type="Gene3D" id="3.30.40.10">
    <property type="entry name" value="Zinc/RING finger domain, C3HC4 (zinc finger)"/>
    <property type="match status" value="1"/>
</dbReference>
<evidence type="ECO:0000256" key="2">
    <source>
        <dbReference type="ARBA" id="ARBA00022771"/>
    </source>
</evidence>
<sequence>MQLKVALREMQSCKTATAMIISRASNITLCMKILTWTTNIFLVMDLPADQRHTSELNLVLNTSFEETVGRLSGILPIDNRLLSRDLLWQAQLTTSCAIHMLSPVAPANSLRESIRAGVAESMALLRSWIDAAPPTRREGEQISGGSSSRDREDVGRLSRSERHRKSGDRTVAGPSRTSSNPRSFLARAASFIPYEQTKRHARIFFLDNLSDTSLTLIEDSDSDENDEGQDGDGDGGGDGDGEEEEIECGVCFENVPAVLGVHLDPCQHWLCMSCITGHVCAKINERRFPVFCPLCMADRRNASLSRMSFRIRP</sequence>
<dbReference type="STRING" id="1036808.A0A0C2ZZ40"/>
<reference evidence="8" key="2">
    <citation type="submission" date="2015-01" db="EMBL/GenBank/DDBJ databases">
        <title>Evolutionary Origins and Diversification of the Mycorrhizal Mutualists.</title>
        <authorList>
            <consortium name="DOE Joint Genome Institute"/>
            <consortium name="Mycorrhizal Genomics Consortium"/>
            <person name="Kohler A."/>
            <person name="Kuo A."/>
            <person name="Nagy L.G."/>
            <person name="Floudas D."/>
            <person name="Copeland A."/>
            <person name="Barry K.W."/>
            <person name="Cichocki N."/>
            <person name="Veneault-Fourrey C."/>
            <person name="LaButti K."/>
            <person name="Lindquist E.A."/>
            <person name="Lipzen A."/>
            <person name="Lundell T."/>
            <person name="Morin E."/>
            <person name="Murat C."/>
            <person name="Riley R."/>
            <person name="Ohm R."/>
            <person name="Sun H."/>
            <person name="Tunlid A."/>
            <person name="Henrissat B."/>
            <person name="Grigoriev I.V."/>
            <person name="Hibbett D.S."/>
            <person name="Martin F."/>
        </authorList>
    </citation>
    <scope>NUCLEOTIDE SEQUENCE [LARGE SCALE GENOMIC DNA]</scope>
    <source>
        <strain evidence="8">Foug A</strain>
    </source>
</reference>
<dbReference type="SUPFAM" id="SSF57850">
    <property type="entry name" value="RING/U-box"/>
    <property type="match status" value="1"/>
</dbReference>
<dbReference type="PROSITE" id="PS50089">
    <property type="entry name" value="ZF_RING_2"/>
    <property type="match status" value="1"/>
</dbReference>
<feature type="region of interest" description="Disordered" evidence="5">
    <location>
        <begin position="218"/>
        <end position="242"/>
    </location>
</feature>
<dbReference type="InterPro" id="IPR013083">
    <property type="entry name" value="Znf_RING/FYVE/PHD"/>
</dbReference>
<dbReference type="GO" id="GO:0008270">
    <property type="term" value="F:zinc ion binding"/>
    <property type="evidence" value="ECO:0007669"/>
    <property type="project" value="UniProtKB-KW"/>
</dbReference>
<evidence type="ECO:0000259" key="6">
    <source>
        <dbReference type="PROSITE" id="PS50089"/>
    </source>
</evidence>
<gene>
    <name evidence="7" type="ORF">SCLCIDRAFT_1123671</name>
</gene>
<evidence type="ECO:0000313" key="7">
    <source>
        <dbReference type="EMBL" id="KIM57707.1"/>
    </source>
</evidence>
<evidence type="ECO:0000256" key="4">
    <source>
        <dbReference type="PROSITE-ProRule" id="PRU00175"/>
    </source>
</evidence>
<dbReference type="InParanoid" id="A0A0C2ZZ40"/>
<evidence type="ECO:0000313" key="8">
    <source>
        <dbReference type="Proteomes" id="UP000053989"/>
    </source>
</evidence>
<proteinExistence type="predicted"/>
<dbReference type="HOGENOM" id="CLU_888922_0_0_1"/>
<dbReference type="Proteomes" id="UP000053989">
    <property type="component" value="Unassembled WGS sequence"/>
</dbReference>
<keyword evidence="3" id="KW-0862">Zinc</keyword>
<feature type="domain" description="RING-type" evidence="6">
    <location>
        <begin position="248"/>
        <end position="295"/>
    </location>
</feature>
<evidence type="ECO:0000256" key="3">
    <source>
        <dbReference type="ARBA" id="ARBA00022833"/>
    </source>
</evidence>
<name>A0A0C2ZZ40_9AGAM</name>
<reference evidence="7 8" key="1">
    <citation type="submission" date="2014-04" db="EMBL/GenBank/DDBJ databases">
        <authorList>
            <consortium name="DOE Joint Genome Institute"/>
            <person name="Kuo A."/>
            <person name="Kohler A."/>
            <person name="Nagy L.G."/>
            <person name="Floudas D."/>
            <person name="Copeland A."/>
            <person name="Barry K.W."/>
            <person name="Cichocki N."/>
            <person name="Veneault-Fourrey C."/>
            <person name="LaButti K."/>
            <person name="Lindquist E.A."/>
            <person name="Lipzen A."/>
            <person name="Lundell T."/>
            <person name="Morin E."/>
            <person name="Murat C."/>
            <person name="Sun H."/>
            <person name="Tunlid A."/>
            <person name="Henrissat B."/>
            <person name="Grigoriev I.V."/>
            <person name="Hibbett D.S."/>
            <person name="Martin F."/>
            <person name="Nordberg H.P."/>
            <person name="Cantor M.N."/>
            <person name="Hua S.X."/>
        </authorList>
    </citation>
    <scope>NUCLEOTIDE SEQUENCE [LARGE SCALE GENOMIC DNA]</scope>
    <source>
        <strain evidence="7 8">Foug A</strain>
    </source>
</reference>
<dbReference type="InterPro" id="IPR017907">
    <property type="entry name" value="Znf_RING_CS"/>
</dbReference>